<evidence type="ECO:0000256" key="6">
    <source>
        <dbReference type="ARBA" id="ARBA00023136"/>
    </source>
</evidence>
<evidence type="ECO:0000256" key="5">
    <source>
        <dbReference type="ARBA" id="ARBA00022989"/>
    </source>
</evidence>
<feature type="transmembrane region" description="Helical" evidence="7">
    <location>
        <begin position="187"/>
        <end position="207"/>
    </location>
</feature>
<feature type="transmembrane region" description="Helical" evidence="7">
    <location>
        <begin position="37"/>
        <end position="56"/>
    </location>
</feature>
<proteinExistence type="inferred from homology"/>
<dbReference type="Pfam" id="PF03006">
    <property type="entry name" value="HlyIII"/>
    <property type="match status" value="1"/>
</dbReference>
<gene>
    <name evidence="8" type="ORF">KDX31_16770</name>
</gene>
<dbReference type="InterPro" id="IPR005744">
    <property type="entry name" value="Hy-lIII"/>
</dbReference>
<evidence type="ECO:0000256" key="3">
    <source>
        <dbReference type="ARBA" id="ARBA00022475"/>
    </source>
</evidence>
<feature type="transmembrane region" description="Helical" evidence="7">
    <location>
        <begin position="153"/>
        <end position="175"/>
    </location>
</feature>
<feature type="transmembrane region" description="Helical" evidence="7">
    <location>
        <begin position="77"/>
        <end position="96"/>
    </location>
</feature>
<dbReference type="Proteomes" id="UP001059950">
    <property type="component" value="Chromosome"/>
</dbReference>
<keyword evidence="3" id="KW-1003">Cell membrane</keyword>
<sequence length="208" mass="23239">MYYGEKLNSISHLIGTVLALVGFGALLAISIEHDSVPMTISFIIFGLTLVLLYSVSTLYHSLQQHSIKRLFRKLDHVAIYFLISGTYTPYMLVSLAENNGPLLLSIIWGMAVIGILIDTLNPNRIEALQISIYLVMGWACIFEYSSLQRVIPAAGMFWLTVGGITYTCGIIFYVLDHFNKLPHAHGIWHVFVLSGSISHFISIIGYVR</sequence>
<feature type="transmembrane region" description="Helical" evidence="7">
    <location>
        <begin position="102"/>
        <end position="120"/>
    </location>
</feature>
<keyword evidence="9" id="KW-1185">Reference proteome</keyword>
<comment type="subcellular location">
    <subcellularLocation>
        <location evidence="1">Cell membrane</location>
        <topology evidence="1">Multi-pass membrane protein</topology>
    </subcellularLocation>
</comment>
<keyword evidence="5 7" id="KW-1133">Transmembrane helix</keyword>
<evidence type="ECO:0000313" key="9">
    <source>
        <dbReference type="Proteomes" id="UP001059950"/>
    </source>
</evidence>
<comment type="similarity">
    <text evidence="2">Belongs to the UPF0073 (Hly-III) family.</text>
</comment>
<evidence type="ECO:0000256" key="7">
    <source>
        <dbReference type="SAM" id="Phobius"/>
    </source>
</evidence>
<evidence type="ECO:0000313" key="8">
    <source>
        <dbReference type="EMBL" id="UTW02961.1"/>
    </source>
</evidence>
<dbReference type="PANTHER" id="PTHR20855:SF3">
    <property type="entry name" value="LD03007P"/>
    <property type="match status" value="1"/>
</dbReference>
<dbReference type="InterPro" id="IPR004254">
    <property type="entry name" value="AdipoR/HlyIII-related"/>
</dbReference>
<keyword evidence="4 7" id="KW-0812">Transmembrane</keyword>
<name>A0ABY5GVS9_9GAMM</name>
<organism evidence="8 9">
    <name type="scientific">Amphritea atlantica</name>
    <dbReference type="NCBI Taxonomy" id="355243"/>
    <lineage>
        <taxon>Bacteria</taxon>
        <taxon>Pseudomonadati</taxon>
        <taxon>Pseudomonadota</taxon>
        <taxon>Gammaproteobacteria</taxon>
        <taxon>Oceanospirillales</taxon>
        <taxon>Oceanospirillaceae</taxon>
        <taxon>Amphritea</taxon>
    </lineage>
</organism>
<feature type="transmembrane region" description="Helical" evidence="7">
    <location>
        <begin position="12"/>
        <end position="31"/>
    </location>
</feature>
<dbReference type="EMBL" id="CP073344">
    <property type="protein sequence ID" value="UTW02961.1"/>
    <property type="molecule type" value="Genomic_DNA"/>
</dbReference>
<accession>A0ABY5GVS9</accession>
<feature type="transmembrane region" description="Helical" evidence="7">
    <location>
        <begin position="127"/>
        <end position="147"/>
    </location>
</feature>
<keyword evidence="6 7" id="KW-0472">Membrane</keyword>
<evidence type="ECO:0000256" key="4">
    <source>
        <dbReference type="ARBA" id="ARBA00022692"/>
    </source>
</evidence>
<evidence type="ECO:0000256" key="2">
    <source>
        <dbReference type="ARBA" id="ARBA00008488"/>
    </source>
</evidence>
<dbReference type="PANTHER" id="PTHR20855">
    <property type="entry name" value="ADIPOR/PROGESTIN RECEPTOR-RELATED"/>
    <property type="match status" value="1"/>
</dbReference>
<evidence type="ECO:0000256" key="1">
    <source>
        <dbReference type="ARBA" id="ARBA00004651"/>
    </source>
</evidence>
<protein>
    <submittedName>
        <fullName evidence="8">Hemolysin III family protein</fullName>
    </submittedName>
</protein>
<dbReference type="NCBIfam" id="TIGR01065">
    <property type="entry name" value="hlyIII"/>
    <property type="match status" value="1"/>
</dbReference>
<reference evidence="8" key="1">
    <citation type="submission" date="2021-04" db="EMBL/GenBank/DDBJ databases">
        <title>Oceanospirillales bacteria with DddD are important DMSP degraders in coastal seawater.</title>
        <authorList>
            <person name="Liu J."/>
        </authorList>
    </citation>
    <scope>NUCLEOTIDE SEQUENCE</scope>
    <source>
        <strain evidence="8">GY6</strain>
    </source>
</reference>